<reference evidence="5 6" key="1">
    <citation type="submission" date="2024-01" db="EMBL/GenBank/DDBJ databases">
        <authorList>
            <person name="Waweru B."/>
        </authorList>
    </citation>
    <scope>NUCLEOTIDE SEQUENCE [LARGE SCALE GENOMIC DNA]</scope>
</reference>
<keyword evidence="6" id="KW-1185">Reference proteome</keyword>
<feature type="domain" description="4'-phosphopantetheinyl transferase" evidence="3">
    <location>
        <begin position="116"/>
        <end position="226"/>
    </location>
</feature>
<dbReference type="Pfam" id="PF22624">
    <property type="entry name" value="AASDHPPT_N"/>
    <property type="match status" value="1"/>
</dbReference>
<dbReference type="PANTHER" id="PTHR12215:SF10">
    <property type="entry name" value="L-AMINOADIPATE-SEMIALDEHYDE DEHYDROGENASE-PHOSPHOPANTETHEINYL TRANSFERASE"/>
    <property type="match status" value="1"/>
</dbReference>
<dbReference type="GO" id="GO:0019878">
    <property type="term" value="P:lysine biosynthetic process via aminoadipic acid"/>
    <property type="evidence" value="ECO:0007669"/>
    <property type="project" value="TreeGrafter"/>
</dbReference>
<proteinExistence type="predicted"/>
<dbReference type="GO" id="GO:0008897">
    <property type="term" value="F:holo-[acyl-carrier-protein] synthase activity"/>
    <property type="evidence" value="ECO:0007669"/>
    <property type="project" value="UniProtKB-EC"/>
</dbReference>
<evidence type="ECO:0000259" key="4">
    <source>
        <dbReference type="Pfam" id="PF22624"/>
    </source>
</evidence>
<dbReference type="GO" id="GO:0000287">
    <property type="term" value="F:magnesium ion binding"/>
    <property type="evidence" value="ECO:0007669"/>
    <property type="project" value="InterPro"/>
</dbReference>
<evidence type="ECO:0000313" key="6">
    <source>
        <dbReference type="Proteomes" id="UP001314170"/>
    </source>
</evidence>
<dbReference type="Proteomes" id="UP001314170">
    <property type="component" value="Unassembled WGS sequence"/>
</dbReference>
<protein>
    <recommendedName>
        <fullName evidence="1">holo-[acyl-carrier-protein] synthase</fullName>
        <ecNumber evidence="1">2.7.8.7</ecNumber>
    </recommendedName>
</protein>
<comment type="caution">
    <text evidence="5">The sequence shown here is derived from an EMBL/GenBank/DDBJ whole genome shotgun (WGS) entry which is preliminary data.</text>
</comment>
<dbReference type="InterPro" id="IPR055066">
    <property type="entry name" value="AASDHPPT_N"/>
</dbReference>
<dbReference type="InterPro" id="IPR037143">
    <property type="entry name" value="4-PPantetheinyl_Trfase_dom_sf"/>
</dbReference>
<keyword evidence="2" id="KW-0808">Transferase</keyword>
<feature type="domain" description="4'-phosphopantetheinyl transferase N-terminal" evidence="4">
    <location>
        <begin position="13"/>
        <end position="112"/>
    </location>
</feature>
<dbReference type="Gene3D" id="3.90.470.20">
    <property type="entry name" value="4'-phosphopantetheinyl transferase domain"/>
    <property type="match status" value="2"/>
</dbReference>
<evidence type="ECO:0000256" key="1">
    <source>
        <dbReference type="ARBA" id="ARBA00013172"/>
    </source>
</evidence>
<sequence length="296" mass="34175">MEKGVKRWLVDTSKWNPTPHDFSLALSVLPQHERSSVTRFLRMEDRKQALVSRLLQYALVHEVLGIPYNEIVIKRTFEGKPYLECSKVGIEFPNFNFNVSHHGDYVAMASEPLCLVGVDVVCCIKPKKETVLEFIENLSPYFSSLEWDNIINAGTSDEILVVFYRYWCLKEAFVKAIGSGLAYGVDKIEFHHTNWTNISVNVDGEPLTEWRFWLFELPKRHWVAVARGHPRFAAESYKRTITRAEFDEEEYHKGLHLPNVAFVTQIIEQLVPVSQVKESLIPVSHGEESLHEQEDT</sequence>
<dbReference type="EC" id="2.7.8.7" evidence="1"/>
<dbReference type="SUPFAM" id="SSF56214">
    <property type="entry name" value="4'-phosphopantetheinyl transferase"/>
    <property type="match status" value="2"/>
</dbReference>
<dbReference type="FunFam" id="3.90.470.20:FF:000013">
    <property type="entry name" value="L-aminoadipate-semialdehyde dehydrogenase-phosphopantetheinyl transferase"/>
    <property type="match status" value="1"/>
</dbReference>
<gene>
    <name evidence="5" type="ORF">DCAF_LOCUS2906</name>
</gene>
<evidence type="ECO:0000259" key="3">
    <source>
        <dbReference type="Pfam" id="PF01648"/>
    </source>
</evidence>
<dbReference type="InterPro" id="IPR008278">
    <property type="entry name" value="4-PPantetheinyl_Trfase_dom"/>
</dbReference>
<dbReference type="EMBL" id="CAWUPB010000850">
    <property type="protein sequence ID" value="CAK7325234.1"/>
    <property type="molecule type" value="Genomic_DNA"/>
</dbReference>
<evidence type="ECO:0000256" key="2">
    <source>
        <dbReference type="ARBA" id="ARBA00022679"/>
    </source>
</evidence>
<dbReference type="GO" id="GO:0005829">
    <property type="term" value="C:cytosol"/>
    <property type="evidence" value="ECO:0007669"/>
    <property type="project" value="TreeGrafter"/>
</dbReference>
<dbReference type="AlphaFoldDB" id="A0AAV1QVX7"/>
<name>A0AAV1QVX7_9ROSI</name>
<organism evidence="5 6">
    <name type="scientific">Dovyalis caffra</name>
    <dbReference type="NCBI Taxonomy" id="77055"/>
    <lineage>
        <taxon>Eukaryota</taxon>
        <taxon>Viridiplantae</taxon>
        <taxon>Streptophyta</taxon>
        <taxon>Embryophyta</taxon>
        <taxon>Tracheophyta</taxon>
        <taxon>Spermatophyta</taxon>
        <taxon>Magnoliopsida</taxon>
        <taxon>eudicotyledons</taxon>
        <taxon>Gunneridae</taxon>
        <taxon>Pentapetalae</taxon>
        <taxon>rosids</taxon>
        <taxon>fabids</taxon>
        <taxon>Malpighiales</taxon>
        <taxon>Salicaceae</taxon>
        <taxon>Flacourtieae</taxon>
        <taxon>Dovyalis</taxon>
    </lineage>
</organism>
<dbReference type="PANTHER" id="PTHR12215">
    <property type="entry name" value="PHOSPHOPANTETHEINE TRANSFERASE"/>
    <property type="match status" value="1"/>
</dbReference>
<dbReference type="Pfam" id="PF01648">
    <property type="entry name" value="ACPS"/>
    <property type="match status" value="1"/>
</dbReference>
<evidence type="ECO:0000313" key="5">
    <source>
        <dbReference type="EMBL" id="CAK7325234.1"/>
    </source>
</evidence>
<dbReference type="InterPro" id="IPR050559">
    <property type="entry name" value="P-Pant_transferase_sf"/>
</dbReference>
<dbReference type="FunFam" id="3.90.470.20:FF:000003">
    <property type="entry name" value="L-aminoadipate-semialdehyde dehydrogenase-phosphopantetheinyl transferase"/>
    <property type="match status" value="1"/>
</dbReference>
<accession>A0AAV1QVX7</accession>